<evidence type="ECO:0000256" key="1">
    <source>
        <dbReference type="SAM" id="MobiDB-lite"/>
    </source>
</evidence>
<dbReference type="InterPro" id="IPR025486">
    <property type="entry name" value="DUF4378"/>
</dbReference>
<feature type="compositionally biased region" description="Polar residues" evidence="1">
    <location>
        <begin position="679"/>
        <end position="691"/>
    </location>
</feature>
<keyword evidence="4" id="KW-1185">Reference proteome</keyword>
<feature type="region of interest" description="Disordered" evidence="1">
    <location>
        <begin position="427"/>
        <end position="490"/>
    </location>
</feature>
<reference evidence="3" key="1">
    <citation type="submission" date="2017-07" db="EMBL/GenBank/DDBJ databases">
        <title>Taro Niue Genome Assembly and Annotation.</title>
        <authorList>
            <person name="Atibalentja N."/>
            <person name="Keating K."/>
            <person name="Fields C.J."/>
        </authorList>
    </citation>
    <scope>NUCLEOTIDE SEQUENCE</scope>
    <source>
        <strain evidence="3">Niue_2</strain>
        <tissue evidence="3">Leaf</tissue>
    </source>
</reference>
<evidence type="ECO:0000313" key="3">
    <source>
        <dbReference type="EMBL" id="MQL90722.1"/>
    </source>
</evidence>
<dbReference type="OrthoDB" id="770239at2759"/>
<dbReference type="Proteomes" id="UP000652761">
    <property type="component" value="Unassembled WGS sequence"/>
</dbReference>
<gene>
    <name evidence="3" type="ORF">Taro_023335</name>
</gene>
<organism evidence="3 4">
    <name type="scientific">Colocasia esculenta</name>
    <name type="common">Wild taro</name>
    <name type="synonym">Arum esculentum</name>
    <dbReference type="NCBI Taxonomy" id="4460"/>
    <lineage>
        <taxon>Eukaryota</taxon>
        <taxon>Viridiplantae</taxon>
        <taxon>Streptophyta</taxon>
        <taxon>Embryophyta</taxon>
        <taxon>Tracheophyta</taxon>
        <taxon>Spermatophyta</taxon>
        <taxon>Magnoliopsida</taxon>
        <taxon>Liliopsida</taxon>
        <taxon>Araceae</taxon>
        <taxon>Aroideae</taxon>
        <taxon>Colocasieae</taxon>
        <taxon>Colocasia</taxon>
    </lineage>
</organism>
<evidence type="ECO:0000259" key="2">
    <source>
        <dbReference type="Pfam" id="PF14309"/>
    </source>
</evidence>
<feature type="region of interest" description="Disordered" evidence="1">
    <location>
        <begin position="576"/>
        <end position="596"/>
    </location>
</feature>
<dbReference type="PANTHER" id="PTHR47212">
    <property type="entry name" value="ADHESIN-LIKE PROTEIN, PUTATIVE (DUF3741)-RELATED"/>
    <property type="match status" value="1"/>
</dbReference>
<dbReference type="AlphaFoldDB" id="A0A843UX30"/>
<comment type="caution">
    <text evidence="3">The sequence shown here is derived from an EMBL/GenBank/DDBJ whole genome shotgun (WGS) entry which is preliminary data.</text>
</comment>
<protein>
    <recommendedName>
        <fullName evidence="2">DUF4378 domain-containing protein</fullName>
    </recommendedName>
</protein>
<feature type="domain" description="DUF4378" evidence="2">
    <location>
        <begin position="790"/>
        <end position="935"/>
    </location>
</feature>
<proteinExistence type="predicted"/>
<evidence type="ECO:0000313" key="4">
    <source>
        <dbReference type="Proteomes" id="UP000652761"/>
    </source>
</evidence>
<dbReference type="Pfam" id="PF14309">
    <property type="entry name" value="DUF4378"/>
    <property type="match status" value="1"/>
</dbReference>
<feature type="compositionally biased region" description="Polar residues" evidence="1">
    <location>
        <begin position="53"/>
        <end position="65"/>
    </location>
</feature>
<feature type="region of interest" description="Disordered" evidence="1">
    <location>
        <begin position="650"/>
        <end position="691"/>
    </location>
</feature>
<name>A0A843UX30_COLES</name>
<sequence>MMAKKTQKQGVRSEKNNAGCMSGLISIFDFRHGRSTQKLLSDRRHGSARHAGISNSKGKLNTLTSSDDKPKSVHSVNDNDGTVDFSRSVKILMEEEMSRVKQPKKNPKADTAQNNHIEVSYENNHKKESEDSVLCDLHLNDRTTRISDKLNNLSKTERLYYNIHLAGLLEEICGDRHQCQRLLKELKKVIDSCPSQESADKVACDLLDQPETQLGEDHSTIHKVLIETAEALMSQDVKATLNTTPHPSGNLTNALDMNSKELLLELLQDRGSHLVKHIEEIKNGKKDKSSEPESCKLLQEQNVSSEQCEDPISHIMFQKQNLHRLFRKKDKLLQAKVSNGGDDGQTLNKIVVLKPAPPRGQNSSNAISLSPSPSFDNLRAETEKGKVASHFSFKEIKRRLKHAIGDNGKGHHILSMDGVLHRIPYETQQSGDSDGRLKDSGQAKSISRTSHHKEQASQLTPISKKKDKKLKPKESQSNIRHEGPVQDKNLCLTTTTSLHREHNFQREARKHLADMFNNVDTEANLPSIQSSKPLGRMLSLSEYSFLSPRLSPGREKESILSPRQMRLSSFWQLKQENGKHSSPLRESNVESPCTGSGRTLDQVCESDLNIQIQGNTTSGEISVLESLSNGEISSPKGCARLVEQLDNEHGRERDILNVPSELSVDGPADAVERSEEEQSSLSPRATSSETIETVTLSVPSTPTTLLVDDIGSPYLIIEKPDRPSPVSVLEPLFTEDASSPVNCTDVHVDIQAQPHSIHFDEDENSVVVLTTSYNESDQHRTCLGDKECRLEYVRAVIEASGLLQDLLSDRWHASPLLSPSLYDEVEYSSDEFPDDLRLLFDSINEVLEVLRDNFFSCTPWVSPAKSGVRPIPSREDFIKQVWKGVDQRFPFQAPQTLEQIVGNDMDVIPWMDLRSEIDNIGIDMGDAIIDDIMEETLVELWAWFPDPPLGLSTEIHRRGCSGAGAWSSEAEEEAGLVISLTWNGRIQPTIRTLPVGSWHSGAPAAFEAPVEEPMAGLWSEDDRRTVAGAGEEDSSGICLRQARVSVQKVGNRGSRCAGASLFELRRYPPSHGLVTLKRSPLRQPLAVEKKLLL</sequence>
<accession>A0A843UX30</accession>
<feature type="region of interest" description="Disordered" evidence="1">
    <location>
        <begin position="38"/>
        <end position="80"/>
    </location>
</feature>
<dbReference type="PANTHER" id="PTHR47212:SF4">
    <property type="entry name" value="ADHESIN-LIKE PROTEIN, PUTATIVE (DUF3741)-RELATED"/>
    <property type="match status" value="1"/>
</dbReference>
<dbReference type="EMBL" id="NMUH01001268">
    <property type="protein sequence ID" value="MQL90722.1"/>
    <property type="molecule type" value="Genomic_DNA"/>
</dbReference>